<dbReference type="AlphaFoldDB" id="A0A6L7EMT1"/>
<dbReference type="InterPro" id="IPR007820">
    <property type="entry name" value="AbrB_fam"/>
</dbReference>
<dbReference type="PANTHER" id="PTHR38457">
    <property type="entry name" value="REGULATOR ABRB-RELATED"/>
    <property type="match status" value="1"/>
</dbReference>
<dbReference type="Proteomes" id="UP000473325">
    <property type="component" value="Unassembled WGS sequence"/>
</dbReference>
<keyword evidence="1" id="KW-1133">Transmembrane helix</keyword>
<dbReference type="InterPro" id="IPR017516">
    <property type="entry name" value="AbrB_dup"/>
</dbReference>
<feature type="transmembrane region" description="Helical" evidence="1">
    <location>
        <begin position="154"/>
        <end position="175"/>
    </location>
</feature>
<feature type="transmembrane region" description="Helical" evidence="1">
    <location>
        <begin position="219"/>
        <end position="236"/>
    </location>
</feature>
<dbReference type="GO" id="GO:0016020">
    <property type="term" value="C:membrane"/>
    <property type="evidence" value="ECO:0007669"/>
    <property type="project" value="InterPro"/>
</dbReference>
<evidence type="ECO:0000313" key="3">
    <source>
        <dbReference type="Proteomes" id="UP000473325"/>
    </source>
</evidence>
<name>A0A6L7EMT1_9ACTN</name>
<sequence>MSTAGGEARPQRSPAAAAALVVGVTVALSVVFTLLGLPSAVLFASLLGGMAHALTSPTVLAVPSWSYRVAQGLIGVVIGASVTLSALRRIAGDAVPVLAVLVATLAISIGAGWLLARRRDVSLVTGVFSLIAGGASGVVAMAHDLGADERVVTVVQYLRVLVVLLTMPLVTAVVFRPDQAVGRLAASDAGLPRDLVFVAVSLAVGLVIARLVRFSTATLLAPLAVAVVLALGGWLGDVSVPTPLQWLAFALIGVQVGLRFTRASLASITRMLPVVLALIVAIILATAATGAVLAWLTPVDGLTAYLATTPGGLFAVLSTAADSGSDVTYVLAVQLCRLLVILALTPLLARWLSDRPGR</sequence>
<reference evidence="2 3" key="1">
    <citation type="submission" date="2019-12" db="EMBL/GenBank/DDBJ databases">
        <authorList>
            <person name="Kun Z."/>
        </authorList>
    </citation>
    <scope>NUCLEOTIDE SEQUENCE [LARGE SCALE GENOMIC DNA]</scope>
    <source>
        <strain evidence="2 3">YIM 123512</strain>
    </source>
</reference>
<evidence type="ECO:0000313" key="2">
    <source>
        <dbReference type="EMBL" id="MXG88657.1"/>
    </source>
</evidence>
<protein>
    <submittedName>
        <fullName evidence="2">AbrB family transcriptional regulator</fullName>
    </submittedName>
</protein>
<keyword evidence="3" id="KW-1185">Reference proteome</keyword>
<dbReference type="PANTHER" id="PTHR38457:SF1">
    <property type="entry name" value="REGULATOR ABRB-RELATED"/>
    <property type="match status" value="1"/>
</dbReference>
<feature type="transmembrane region" description="Helical" evidence="1">
    <location>
        <begin position="327"/>
        <end position="349"/>
    </location>
</feature>
<dbReference type="EMBL" id="WUEK01000002">
    <property type="protein sequence ID" value="MXG88657.1"/>
    <property type="molecule type" value="Genomic_DNA"/>
</dbReference>
<evidence type="ECO:0000256" key="1">
    <source>
        <dbReference type="SAM" id="Phobius"/>
    </source>
</evidence>
<accession>A0A6L7EMT1</accession>
<feature type="transmembrane region" description="Helical" evidence="1">
    <location>
        <begin position="69"/>
        <end position="87"/>
    </location>
</feature>
<keyword evidence="1" id="KW-0472">Membrane</keyword>
<feature type="transmembrane region" description="Helical" evidence="1">
    <location>
        <begin position="94"/>
        <end position="115"/>
    </location>
</feature>
<feature type="transmembrane region" description="Helical" evidence="1">
    <location>
        <begin position="42"/>
        <end position="63"/>
    </location>
</feature>
<feature type="transmembrane region" description="Helical" evidence="1">
    <location>
        <begin position="272"/>
        <end position="296"/>
    </location>
</feature>
<dbReference type="Pfam" id="PF05145">
    <property type="entry name" value="AbrB"/>
    <property type="match status" value="1"/>
</dbReference>
<feature type="transmembrane region" description="Helical" evidence="1">
    <location>
        <begin position="195"/>
        <end position="212"/>
    </location>
</feature>
<dbReference type="NCBIfam" id="TIGR03082">
    <property type="entry name" value="Gneg_AbrB_dup"/>
    <property type="match status" value="2"/>
</dbReference>
<keyword evidence="1" id="KW-0812">Transmembrane</keyword>
<organism evidence="2 3">
    <name type="scientific">Nocardioides flavescens</name>
    <dbReference type="NCBI Taxonomy" id="2691959"/>
    <lineage>
        <taxon>Bacteria</taxon>
        <taxon>Bacillati</taxon>
        <taxon>Actinomycetota</taxon>
        <taxon>Actinomycetes</taxon>
        <taxon>Propionibacteriales</taxon>
        <taxon>Nocardioidaceae</taxon>
        <taxon>Nocardioides</taxon>
    </lineage>
</organism>
<feature type="transmembrane region" description="Helical" evidence="1">
    <location>
        <begin position="242"/>
        <end position="260"/>
    </location>
</feature>
<comment type="caution">
    <text evidence="2">The sequence shown here is derived from an EMBL/GenBank/DDBJ whole genome shotgun (WGS) entry which is preliminary data.</text>
</comment>
<gene>
    <name evidence="2" type="ORF">GRQ65_03740</name>
</gene>
<dbReference type="RefSeq" id="WP_160875305.1">
    <property type="nucleotide sequence ID" value="NZ_WUEK01000002.1"/>
</dbReference>
<dbReference type="PIRSF" id="PIRSF038991">
    <property type="entry name" value="Protein_AbrB"/>
    <property type="match status" value="1"/>
</dbReference>
<proteinExistence type="predicted"/>
<feature type="transmembrane region" description="Helical" evidence="1">
    <location>
        <begin position="121"/>
        <end position="142"/>
    </location>
</feature>
<feature type="transmembrane region" description="Helical" evidence="1">
    <location>
        <begin position="15"/>
        <end position="35"/>
    </location>
</feature>
<dbReference type="GO" id="GO:0010468">
    <property type="term" value="P:regulation of gene expression"/>
    <property type="evidence" value="ECO:0007669"/>
    <property type="project" value="InterPro"/>
</dbReference>